<name>A0A521CNE0_9BACT</name>
<keyword evidence="3" id="KW-1185">Reference proteome</keyword>
<proteinExistence type="predicted"/>
<organism evidence="2 3">
    <name type="scientific">Fodinibius sediminis</name>
    <dbReference type="NCBI Taxonomy" id="1214077"/>
    <lineage>
        <taxon>Bacteria</taxon>
        <taxon>Pseudomonadati</taxon>
        <taxon>Balneolota</taxon>
        <taxon>Balneolia</taxon>
        <taxon>Balneolales</taxon>
        <taxon>Balneolaceae</taxon>
        <taxon>Fodinibius</taxon>
    </lineage>
</organism>
<gene>
    <name evidence="2" type="ORF">SAMN06265218_106255</name>
</gene>
<sequence>MKKTSLLSFLGAFLTLTIGIQSLAHAQLRKDTHNSTELMGPVIKKQDPSEGANLGNLFNMQMDHSYSMMFGSAGGQMQNMNAYTNTMHFFFTDKLTGRVDLSLLHSPFGNSFMSNGNGMNTEFLLRNAELSYQISEKSNIRIQVQQMPDNYYGMNPWGMGGSHYNPFYSRHNIFD</sequence>
<dbReference type="EMBL" id="FXTH01000006">
    <property type="protein sequence ID" value="SMO60969.1"/>
    <property type="molecule type" value="Genomic_DNA"/>
</dbReference>
<evidence type="ECO:0000256" key="1">
    <source>
        <dbReference type="SAM" id="SignalP"/>
    </source>
</evidence>
<feature type="chain" id="PRO_5021697552" evidence="1">
    <location>
        <begin position="27"/>
        <end position="175"/>
    </location>
</feature>
<evidence type="ECO:0000313" key="3">
    <source>
        <dbReference type="Proteomes" id="UP000317593"/>
    </source>
</evidence>
<protein>
    <submittedName>
        <fullName evidence="2">Uncharacterized protein</fullName>
    </submittedName>
</protein>
<dbReference type="OrthoDB" id="1524141at2"/>
<evidence type="ECO:0000313" key="2">
    <source>
        <dbReference type="EMBL" id="SMO60969.1"/>
    </source>
</evidence>
<dbReference type="Proteomes" id="UP000317593">
    <property type="component" value="Unassembled WGS sequence"/>
</dbReference>
<reference evidence="2 3" key="1">
    <citation type="submission" date="2017-05" db="EMBL/GenBank/DDBJ databases">
        <authorList>
            <person name="Varghese N."/>
            <person name="Submissions S."/>
        </authorList>
    </citation>
    <scope>NUCLEOTIDE SEQUENCE [LARGE SCALE GENOMIC DNA]</scope>
    <source>
        <strain evidence="2 3">DSM 21194</strain>
    </source>
</reference>
<keyword evidence="1" id="KW-0732">Signal</keyword>
<feature type="signal peptide" evidence="1">
    <location>
        <begin position="1"/>
        <end position="26"/>
    </location>
</feature>
<accession>A0A521CNE0</accession>
<dbReference type="AlphaFoldDB" id="A0A521CNE0"/>
<dbReference type="RefSeq" id="WP_142714232.1">
    <property type="nucleotide sequence ID" value="NZ_FXTH01000006.1"/>
</dbReference>